<protein>
    <recommendedName>
        <fullName evidence="2">Cyclase</fullName>
    </recommendedName>
</protein>
<proteinExistence type="predicted"/>
<accession>A0A381VDM4</accession>
<name>A0A381VDM4_9ZZZZ</name>
<organism evidence="1">
    <name type="scientific">marine metagenome</name>
    <dbReference type="NCBI Taxonomy" id="408172"/>
    <lineage>
        <taxon>unclassified sequences</taxon>
        <taxon>metagenomes</taxon>
        <taxon>ecological metagenomes</taxon>
    </lineage>
</organism>
<reference evidence="1" key="1">
    <citation type="submission" date="2018-05" db="EMBL/GenBank/DDBJ databases">
        <authorList>
            <person name="Lanie J.A."/>
            <person name="Ng W.-L."/>
            <person name="Kazmierczak K.M."/>
            <person name="Andrzejewski T.M."/>
            <person name="Davidsen T.M."/>
            <person name="Wayne K.J."/>
            <person name="Tettelin H."/>
            <person name="Glass J.I."/>
            <person name="Rusch D."/>
            <person name="Podicherti R."/>
            <person name="Tsui H.-C.T."/>
            <person name="Winkler M.E."/>
        </authorList>
    </citation>
    <scope>NUCLEOTIDE SEQUENCE</scope>
</reference>
<evidence type="ECO:0008006" key="2">
    <source>
        <dbReference type="Google" id="ProtNLM"/>
    </source>
</evidence>
<gene>
    <name evidence="1" type="ORF">METZ01_LOCUS91284</name>
</gene>
<dbReference type="EMBL" id="UINC01008543">
    <property type="protein sequence ID" value="SVA38430.1"/>
    <property type="molecule type" value="Genomic_DNA"/>
</dbReference>
<dbReference type="AlphaFoldDB" id="A0A381VDM4"/>
<evidence type="ECO:0000313" key="1">
    <source>
        <dbReference type="EMBL" id="SVA38430.1"/>
    </source>
</evidence>
<sequence length="89" mass="10133">MNVLVIAHLKASYEDWKSLFDADEERANFCDESQTKVGRVDEHTGLITLFDVDMEAMGKRLGSPEFQAMVEQYVDHHDVYSFEPLAPPA</sequence>